<reference evidence="6" key="1">
    <citation type="journal article" date="2017" name="J. Clin. Microbiol.">
        <title>Finegoldia magna Isolated from Orthopedic Joint Implant-Associated Infections.</title>
        <authorList>
            <person name="Soderquist B."/>
            <person name="Bjorklund S."/>
            <person name="Hellmark B."/>
            <person name="Jensen A."/>
            <person name="Bruggemann H."/>
        </authorList>
    </citation>
    <scope>NUCLEOTIDE SEQUENCE</scope>
    <source>
        <strain evidence="7">08T492</strain>
        <strain evidence="6">12T273</strain>
    </source>
</reference>
<evidence type="ECO:0000256" key="2">
    <source>
        <dbReference type="ARBA" id="ARBA00022603"/>
    </source>
</evidence>
<feature type="domain" description="Methyltransferase small" evidence="5">
    <location>
        <begin position="151"/>
        <end position="298"/>
    </location>
</feature>
<keyword evidence="3" id="KW-0808">Transferase</keyword>
<evidence type="ECO:0000313" key="7">
    <source>
        <dbReference type="EMBL" id="OXZ37384.1"/>
    </source>
</evidence>
<dbReference type="InterPro" id="IPR052190">
    <property type="entry name" value="Euk-Arch_PrmC-MTase"/>
</dbReference>
<dbReference type="InterPro" id="IPR002052">
    <property type="entry name" value="DNA_methylase_N6_adenine_CS"/>
</dbReference>
<dbReference type="GO" id="GO:0035657">
    <property type="term" value="C:eRF1 methyltransferase complex"/>
    <property type="evidence" value="ECO:0007669"/>
    <property type="project" value="TreeGrafter"/>
</dbReference>
<evidence type="ECO:0000313" key="6">
    <source>
        <dbReference type="EMBL" id="OXZ31134.1"/>
    </source>
</evidence>
<dbReference type="EMBL" id="NDYE01000020">
    <property type="protein sequence ID" value="OXZ31134.1"/>
    <property type="molecule type" value="Genomic_DNA"/>
</dbReference>
<reference evidence="8 9" key="2">
    <citation type="submission" date="2017-04" db="EMBL/GenBank/DDBJ databases">
        <title>Finegoldia magna isolated from orthopedic joint implant-associated infections.</title>
        <authorList>
            <person name="Bjorklund S."/>
            <person name="Bruggemann H."/>
            <person name="Jensen A."/>
            <person name="Hellmark B."/>
            <person name="Soderquist B."/>
        </authorList>
    </citation>
    <scope>NUCLEOTIDE SEQUENCE [LARGE SCALE GENOMIC DNA]</scope>
    <source>
        <strain evidence="8">08T492</strain>
        <strain evidence="9">12T273</strain>
    </source>
</reference>
<dbReference type="GO" id="GO:0008276">
    <property type="term" value="F:protein methyltransferase activity"/>
    <property type="evidence" value="ECO:0007669"/>
    <property type="project" value="TreeGrafter"/>
</dbReference>
<dbReference type="GO" id="GO:0003676">
    <property type="term" value="F:nucleic acid binding"/>
    <property type="evidence" value="ECO:0007669"/>
    <property type="project" value="InterPro"/>
</dbReference>
<organism evidence="6 9">
    <name type="scientific">Finegoldia magna</name>
    <name type="common">Peptostreptococcus magnus</name>
    <dbReference type="NCBI Taxonomy" id="1260"/>
    <lineage>
        <taxon>Bacteria</taxon>
        <taxon>Bacillati</taxon>
        <taxon>Bacillota</taxon>
        <taxon>Tissierellia</taxon>
        <taxon>Tissierellales</taxon>
        <taxon>Peptoniphilaceae</taxon>
        <taxon>Finegoldia</taxon>
    </lineage>
</organism>
<evidence type="ECO:0000313" key="9">
    <source>
        <dbReference type="Proteomes" id="UP000215546"/>
    </source>
</evidence>
<dbReference type="Proteomes" id="UP000215546">
    <property type="component" value="Unassembled WGS sequence"/>
</dbReference>
<gene>
    <name evidence="6" type="ORF">B9N55_09030</name>
    <name evidence="7" type="ORF">B9N56_06745</name>
</gene>
<keyword evidence="2" id="KW-0489">Methyltransferase</keyword>
<keyword evidence="4" id="KW-0949">S-adenosyl-L-methionine</keyword>
<dbReference type="Pfam" id="PF05175">
    <property type="entry name" value="MTS"/>
    <property type="match status" value="1"/>
</dbReference>
<proteinExistence type="inferred from homology"/>
<name>A0A233VFG5_FINMA</name>
<evidence type="ECO:0000256" key="1">
    <source>
        <dbReference type="ARBA" id="ARBA00006149"/>
    </source>
</evidence>
<sequence>METYNRNKLSSSFLIEDAEDFSYKLRKSNYKFMFNSFLRQLIGNDIWIERSILNDVRMFAYWDKKDIDIFRFLFCGHTIDKDVLDEKLGVKSTKFLLSINFAKLKEGILYTNGYSIVPILDMFILISTPYEYNNNVTKFVDIYIGQDSFSMMNMISSKNFENILDLCAGSGIQGFNAIKNNESFLTSIEINENAYNSIKINAAINGFYKNTFVKLADLYDGLEEKKFDCILSNPPYVPAPQNINVPICGDGGENGFEIVDRIIKGYDKYLSKGGYAYMVLECIGSDTQPYIIDVFNKYRTKGTLNIRVITAIPVEMQIDYSINLISYLSDEEDRVSVRKEFERIFRENNATKMYSVVIEYINNDVPLTINRIDTDNISLNKKYKFNESVKFDKTKLAYTKIMVDNEPFLDINEKIFDNIKKNDSIRKILTDLKPEEYNEYMMIFSILNGNNILTFEGE</sequence>
<evidence type="ECO:0000256" key="4">
    <source>
        <dbReference type="ARBA" id="ARBA00022691"/>
    </source>
</evidence>
<dbReference type="CDD" id="cd02440">
    <property type="entry name" value="AdoMet_MTases"/>
    <property type="match status" value="1"/>
</dbReference>
<dbReference type="GO" id="GO:0032259">
    <property type="term" value="P:methylation"/>
    <property type="evidence" value="ECO:0007669"/>
    <property type="project" value="UniProtKB-KW"/>
</dbReference>
<dbReference type="Proteomes" id="UP000215361">
    <property type="component" value="Unassembled WGS sequence"/>
</dbReference>
<dbReference type="InterPro" id="IPR007848">
    <property type="entry name" value="Small_mtfrase_dom"/>
</dbReference>
<dbReference type="RefSeq" id="WP_094202821.1">
    <property type="nucleotide sequence ID" value="NZ_NDYE01000020.1"/>
</dbReference>
<dbReference type="SUPFAM" id="SSF53335">
    <property type="entry name" value="S-adenosyl-L-methionine-dependent methyltransferases"/>
    <property type="match status" value="1"/>
</dbReference>
<protein>
    <recommendedName>
        <fullName evidence="5">Methyltransferase small domain-containing protein</fullName>
    </recommendedName>
</protein>
<dbReference type="PANTHER" id="PTHR45875">
    <property type="entry name" value="METHYLTRANSFERASE N6AMT1"/>
    <property type="match status" value="1"/>
</dbReference>
<comment type="similarity">
    <text evidence="1">Belongs to the eukaryotic/archaeal PrmC-related family.</text>
</comment>
<dbReference type="GO" id="GO:0008170">
    <property type="term" value="F:N-methyltransferase activity"/>
    <property type="evidence" value="ECO:0007669"/>
    <property type="project" value="UniProtKB-ARBA"/>
</dbReference>
<evidence type="ECO:0000256" key="3">
    <source>
        <dbReference type="ARBA" id="ARBA00022679"/>
    </source>
</evidence>
<dbReference type="PROSITE" id="PS00092">
    <property type="entry name" value="N6_MTASE"/>
    <property type="match status" value="1"/>
</dbReference>
<evidence type="ECO:0000313" key="8">
    <source>
        <dbReference type="Proteomes" id="UP000215361"/>
    </source>
</evidence>
<evidence type="ECO:0000259" key="5">
    <source>
        <dbReference type="Pfam" id="PF05175"/>
    </source>
</evidence>
<dbReference type="PANTHER" id="PTHR45875:SF1">
    <property type="entry name" value="METHYLTRANSFERASE N6AMT1"/>
    <property type="match status" value="1"/>
</dbReference>
<dbReference type="InterPro" id="IPR029063">
    <property type="entry name" value="SAM-dependent_MTases_sf"/>
</dbReference>
<dbReference type="GO" id="GO:0008757">
    <property type="term" value="F:S-adenosylmethionine-dependent methyltransferase activity"/>
    <property type="evidence" value="ECO:0007669"/>
    <property type="project" value="TreeGrafter"/>
</dbReference>
<dbReference type="Gene3D" id="3.40.50.150">
    <property type="entry name" value="Vaccinia Virus protein VP39"/>
    <property type="match status" value="1"/>
</dbReference>
<accession>A0A233VFG5</accession>
<dbReference type="AlphaFoldDB" id="A0A233VFG5"/>
<dbReference type="EMBL" id="NDYI01000017">
    <property type="protein sequence ID" value="OXZ37384.1"/>
    <property type="molecule type" value="Genomic_DNA"/>
</dbReference>
<comment type="caution">
    <text evidence="6">The sequence shown here is derived from an EMBL/GenBank/DDBJ whole genome shotgun (WGS) entry which is preliminary data.</text>
</comment>